<proteinExistence type="predicted"/>
<dbReference type="HOGENOM" id="CLU_3389167_0_0_10"/>
<dbReference type="Proteomes" id="UP000006420">
    <property type="component" value="Unassembled WGS sequence"/>
</dbReference>
<reference evidence="1 2" key="1">
    <citation type="submission" date="2011-04" db="EMBL/GenBank/DDBJ databases">
        <title>The Genome Sequence of Dysgonomonas mossii DSM 22836.</title>
        <authorList>
            <consortium name="The Broad Institute Genome Sequencing Platform"/>
            <person name="Earl A."/>
            <person name="Ward D."/>
            <person name="Feldgarden M."/>
            <person name="Gevers D."/>
            <person name="Pudlo N."/>
            <person name="Martens E."/>
            <person name="Allen-Vercoe E."/>
            <person name="Young S.K."/>
            <person name="Zeng Q."/>
            <person name="Gargeya S."/>
            <person name="Fitzgerald M."/>
            <person name="Haas B."/>
            <person name="Abouelleil A."/>
            <person name="Alvarado L."/>
            <person name="Arachchi H.M."/>
            <person name="Berlin A."/>
            <person name="Brown A."/>
            <person name="Chapman S.B."/>
            <person name="Chen Z."/>
            <person name="Dunbar C."/>
            <person name="Freedman E."/>
            <person name="Gearin G."/>
            <person name="Gellesch M."/>
            <person name="Goldberg J."/>
            <person name="Griggs A."/>
            <person name="Gujja S."/>
            <person name="Heiman D."/>
            <person name="Howarth C."/>
            <person name="Larson L."/>
            <person name="Lui A."/>
            <person name="MacDonald P.J.P."/>
            <person name="Mehta T."/>
            <person name="Montmayeur A."/>
            <person name="Murphy C."/>
            <person name="Neiman D."/>
            <person name="Pearson M."/>
            <person name="Priest M."/>
            <person name="Roberts A."/>
            <person name="Saif S."/>
            <person name="Shea T."/>
            <person name="Shenoy N."/>
            <person name="Sisk P."/>
            <person name="Stolte C."/>
            <person name="Sykes S."/>
            <person name="Yandava C."/>
            <person name="Wortman J."/>
            <person name="Nusbaum C."/>
            <person name="Birren B."/>
        </authorList>
    </citation>
    <scope>NUCLEOTIDE SEQUENCE [LARGE SCALE GENOMIC DNA]</scope>
    <source>
        <strain evidence="1 2">DSM 22836</strain>
    </source>
</reference>
<evidence type="ECO:0000313" key="1">
    <source>
        <dbReference type="EMBL" id="EGK06343.1"/>
    </source>
</evidence>
<keyword evidence="2" id="KW-1185">Reference proteome</keyword>
<sequence>MNFIKTMLITIVVDNFSFFNLLIIVDKPFIAE</sequence>
<gene>
    <name evidence="1" type="ORF">HMPREF9456_00217</name>
</gene>
<accession>F8WWK9</accession>
<dbReference type="STRING" id="742767.HMPREF9456_00217"/>
<protein>
    <submittedName>
        <fullName evidence="1">Uncharacterized protein</fullName>
    </submittedName>
</protein>
<organism evidence="1 2">
    <name type="scientific">Dysgonomonas mossii DSM 22836</name>
    <dbReference type="NCBI Taxonomy" id="742767"/>
    <lineage>
        <taxon>Bacteria</taxon>
        <taxon>Pseudomonadati</taxon>
        <taxon>Bacteroidota</taxon>
        <taxon>Bacteroidia</taxon>
        <taxon>Bacteroidales</taxon>
        <taxon>Dysgonomonadaceae</taxon>
        <taxon>Dysgonomonas</taxon>
    </lineage>
</organism>
<evidence type="ECO:0000313" key="2">
    <source>
        <dbReference type="Proteomes" id="UP000006420"/>
    </source>
</evidence>
<name>F8WWK9_9BACT</name>
<dbReference type="AlphaFoldDB" id="F8WWK9"/>
<dbReference type="EMBL" id="ADLW01000001">
    <property type="protein sequence ID" value="EGK06343.1"/>
    <property type="molecule type" value="Genomic_DNA"/>
</dbReference>
<comment type="caution">
    <text evidence="1">The sequence shown here is derived from an EMBL/GenBank/DDBJ whole genome shotgun (WGS) entry which is preliminary data.</text>
</comment>